<dbReference type="Pfam" id="PF12697">
    <property type="entry name" value="Abhydrolase_6"/>
    <property type="match status" value="1"/>
</dbReference>
<dbReference type="EMBL" id="BAAANY010000001">
    <property type="protein sequence ID" value="GAA1656112.1"/>
    <property type="molecule type" value="Genomic_DNA"/>
</dbReference>
<comment type="caution">
    <text evidence="2">The sequence shown here is derived from an EMBL/GenBank/DDBJ whole genome shotgun (WGS) entry which is preliminary data.</text>
</comment>
<keyword evidence="2" id="KW-0378">Hydrolase</keyword>
<sequence>MAGYVELPGVRAWYDDRGDGEPLLMLHGGMTDSRCFAGNFDAMGEHFHAYTPDRRGHGRTPDVEGPLTAEAMVEDTVDFLRKVIGGPAHVVGYSAGALVAILLALREPSLVRQLVLVSGFIDHDGMVAGTRPDPNMEFPPVIRQAYAEVSPDGPEHFDVVAAKTLALMGQPTGIAMADLAGIASRTLVMAGDDDIVTAEHSLALSRTIPNAELAVIPGATHMLLMEKPALCNAMMLDFLTKPPAPTFMPIRRAS</sequence>
<gene>
    <name evidence="2" type="ORF">GCM10009765_01700</name>
</gene>
<evidence type="ECO:0000313" key="3">
    <source>
        <dbReference type="Proteomes" id="UP001500618"/>
    </source>
</evidence>
<protein>
    <submittedName>
        <fullName evidence="2">Alpha/beta hydrolase</fullName>
    </submittedName>
</protein>
<dbReference type="PANTHER" id="PTHR43194:SF2">
    <property type="entry name" value="PEROXISOMAL MEMBRANE PROTEIN LPX1"/>
    <property type="match status" value="1"/>
</dbReference>
<reference evidence="2 3" key="1">
    <citation type="journal article" date="2019" name="Int. J. Syst. Evol. Microbiol.">
        <title>The Global Catalogue of Microorganisms (GCM) 10K type strain sequencing project: providing services to taxonomists for standard genome sequencing and annotation.</title>
        <authorList>
            <consortium name="The Broad Institute Genomics Platform"/>
            <consortium name="The Broad Institute Genome Sequencing Center for Infectious Disease"/>
            <person name="Wu L."/>
            <person name="Ma J."/>
        </authorList>
    </citation>
    <scope>NUCLEOTIDE SEQUENCE [LARGE SCALE GENOMIC DNA]</scope>
    <source>
        <strain evidence="2 3">JCM 14718</strain>
    </source>
</reference>
<dbReference type="SUPFAM" id="SSF53474">
    <property type="entry name" value="alpha/beta-Hydrolases"/>
    <property type="match status" value="1"/>
</dbReference>
<dbReference type="RefSeq" id="WP_344306184.1">
    <property type="nucleotide sequence ID" value="NZ_BAAANY010000001.1"/>
</dbReference>
<name>A0ABN2FQJ0_9ACTN</name>
<dbReference type="PANTHER" id="PTHR43194">
    <property type="entry name" value="HYDROLASE ALPHA/BETA FOLD FAMILY"/>
    <property type="match status" value="1"/>
</dbReference>
<proteinExistence type="predicted"/>
<dbReference type="Gene3D" id="3.40.50.1820">
    <property type="entry name" value="alpha/beta hydrolase"/>
    <property type="match status" value="1"/>
</dbReference>
<dbReference type="InterPro" id="IPR050228">
    <property type="entry name" value="Carboxylesterase_BioH"/>
</dbReference>
<evidence type="ECO:0000313" key="2">
    <source>
        <dbReference type="EMBL" id="GAA1656112.1"/>
    </source>
</evidence>
<dbReference type="InterPro" id="IPR029058">
    <property type="entry name" value="AB_hydrolase_fold"/>
</dbReference>
<dbReference type="Proteomes" id="UP001500618">
    <property type="component" value="Unassembled WGS sequence"/>
</dbReference>
<dbReference type="InterPro" id="IPR000073">
    <property type="entry name" value="AB_hydrolase_1"/>
</dbReference>
<evidence type="ECO:0000259" key="1">
    <source>
        <dbReference type="Pfam" id="PF12697"/>
    </source>
</evidence>
<feature type="domain" description="AB hydrolase-1" evidence="1">
    <location>
        <begin position="23"/>
        <end position="231"/>
    </location>
</feature>
<keyword evidence="3" id="KW-1185">Reference proteome</keyword>
<accession>A0ABN2FQJ0</accession>
<organism evidence="2 3">
    <name type="scientific">Fodinicola feengrottensis</name>
    <dbReference type="NCBI Taxonomy" id="435914"/>
    <lineage>
        <taxon>Bacteria</taxon>
        <taxon>Bacillati</taxon>
        <taxon>Actinomycetota</taxon>
        <taxon>Actinomycetes</taxon>
        <taxon>Mycobacteriales</taxon>
        <taxon>Fodinicola</taxon>
    </lineage>
</organism>
<dbReference type="GO" id="GO:0016787">
    <property type="term" value="F:hydrolase activity"/>
    <property type="evidence" value="ECO:0007669"/>
    <property type="project" value="UniProtKB-KW"/>
</dbReference>